<dbReference type="Proteomes" id="UP001341840">
    <property type="component" value="Unassembled WGS sequence"/>
</dbReference>
<comment type="caution">
    <text evidence="2">The sequence shown here is derived from an EMBL/GenBank/DDBJ whole genome shotgun (WGS) entry which is preliminary data.</text>
</comment>
<evidence type="ECO:0000313" key="2">
    <source>
        <dbReference type="EMBL" id="MED6203913.1"/>
    </source>
</evidence>
<evidence type="ECO:0008006" key="4">
    <source>
        <dbReference type="Google" id="ProtNLM"/>
    </source>
</evidence>
<feature type="region of interest" description="Disordered" evidence="1">
    <location>
        <begin position="85"/>
        <end position="107"/>
    </location>
</feature>
<evidence type="ECO:0000256" key="1">
    <source>
        <dbReference type="SAM" id="MobiDB-lite"/>
    </source>
</evidence>
<proteinExistence type="predicted"/>
<name>A0ABU6Y5C7_9FABA</name>
<protein>
    <recommendedName>
        <fullName evidence="4">Secreted protein</fullName>
    </recommendedName>
</protein>
<accession>A0ABU6Y5C7</accession>
<reference evidence="2 3" key="1">
    <citation type="journal article" date="2023" name="Plants (Basel)">
        <title>Bridging the Gap: Combining Genomics and Transcriptomics Approaches to Understand Stylosanthes scabra, an Orphan Legume from the Brazilian Caatinga.</title>
        <authorList>
            <person name="Ferreira-Neto J.R.C."/>
            <person name="da Silva M.D."/>
            <person name="Binneck E."/>
            <person name="de Melo N.F."/>
            <person name="da Silva R.H."/>
            <person name="de Melo A.L.T.M."/>
            <person name="Pandolfi V."/>
            <person name="Bustamante F.O."/>
            <person name="Brasileiro-Vidal A.C."/>
            <person name="Benko-Iseppon A.M."/>
        </authorList>
    </citation>
    <scope>NUCLEOTIDE SEQUENCE [LARGE SCALE GENOMIC DNA]</scope>
    <source>
        <tissue evidence="2">Leaves</tissue>
    </source>
</reference>
<evidence type="ECO:0000313" key="3">
    <source>
        <dbReference type="Proteomes" id="UP001341840"/>
    </source>
</evidence>
<dbReference type="EMBL" id="JASCZI010241663">
    <property type="protein sequence ID" value="MED6203913.1"/>
    <property type="molecule type" value="Genomic_DNA"/>
</dbReference>
<gene>
    <name evidence="2" type="ORF">PIB30_004042</name>
</gene>
<sequence>MVLGSIAAVMAPKAETASLNLKFWCWSSVPWDQVTSASKWVASLTCRPHVGLVLSYGHTRGKGYPERWSCPVFFAAFTAYGLAETSSSSEMSSYGGGLFPNSSARRR</sequence>
<keyword evidence="3" id="KW-1185">Reference proteome</keyword>
<organism evidence="2 3">
    <name type="scientific">Stylosanthes scabra</name>
    <dbReference type="NCBI Taxonomy" id="79078"/>
    <lineage>
        <taxon>Eukaryota</taxon>
        <taxon>Viridiplantae</taxon>
        <taxon>Streptophyta</taxon>
        <taxon>Embryophyta</taxon>
        <taxon>Tracheophyta</taxon>
        <taxon>Spermatophyta</taxon>
        <taxon>Magnoliopsida</taxon>
        <taxon>eudicotyledons</taxon>
        <taxon>Gunneridae</taxon>
        <taxon>Pentapetalae</taxon>
        <taxon>rosids</taxon>
        <taxon>fabids</taxon>
        <taxon>Fabales</taxon>
        <taxon>Fabaceae</taxon>
        <taxon>Papilionoideae</taxon>
        <taxon>50 kb inversion clade</taxon>
        <taxon>dalbergioids sensu lato</taxon>
        <taxon>Dalbergieae</taxon>
        <taxon>Pterocarpus clade</taxon>
        <taxon>Stylosanthes</taxon>
    </lineage>
</organism>